<feature type="region of interest" description="Disordered" evidence="5">
    <location>
        <begin position="158"/>
        <end position="256"/>
    </location>
</feature>
<dbReference type="EMBL" id="JAGPXD010000001">
    <property type="protein sequence ID" value="KAH7375112.1"/>
    <property type="molecule type" value="Genomic_DNA"/>
</dbReference>
<keyword evidence="3 6" id="KW-1133">Transmembrane helix</keyword>
<dbReference type="AlphaFoldDB" id="A0A8K0TRG3"/>
<evidence type="ECO:0000256" key="5">
    <source>
        <dbReference type="SAM" id="MobiDB-lite"/>
    </source>
</evidence>
<keyword evidence="2 6" id="KW-0812">Transmembrane</keyword>
<evidence type="ECO:0000256" key="4">
    <source>
        <dbReference type="ARBA" id="ARBA00023136"/>
    </source>
</evidence>
<feature type="compositionally biased region" description="Basic and acidic residues" evidence="5">
    <location>
        <begin position="212"/>
        <end position="248"/>
    </location>
</feature>
<keyword evidence="10" id="KW-1185">Reference proteome</keyword>
<dbReference type="InterPro" id="IPR052250">
    <property type="entry name" value="PDI_TMX3"/>
</dbReference>
<evidence type="ECO:0000256" key="2">
    <source>
        <dbReference type="ARBA" id="ARBA00022692"/>
    </source>
</evidence>
<feature type="domain" description="Thioredoxin" evidence="8">
    <location>
        <begin position="7"/>
        <end position="157"/>
    </location>
</feature>
<dbReference type="CDD" id="cd02961">
    <property type="entry name" value="PDI_a_family"/>
    <property type="match status" value="2"/>
</dbReference>
<comment type="caution">
    <text evidence="9">The sequence shown here is derived from an EMBL/GenBank/DDBJ whole genome shotgun (WGS) entry which is preliminary data.</text>
</comment>
<dbReference type="PANTHER" id="PTHR46426">
    <property type="entry name" value="PROTEIN DISULFIDE-ISOMERASE TMX3"/>
    <property type="match status" value="1"/>
</dbReference>
<accession>A0A8K0TRG3</accession>
<dbReference type="OrthoDB" id="72053at2759"/>
<evidence type="ECO:0000313" key="9">
    <source>
        <dbReference type="EMBL" id="KAH7375112.1"/>
    </source>
</evidence>
<keyword evidence="7" id="KW-0732">Signal</keyword>
<evidence type="ECO:0000259" key="8">
    <source>
        <dbReference type="PROSITE" id="PS51352"/>
    </source>
</evidence>
<evidence type="ECO:0000313" key="10">
    <source>
        <dbReference type="Proteomes" id="UP000813385"/>
    </source>
</evidence>
<dbReference type="InterPro" id="IPR036249">
    <property type="entry name" value="Thioredoxin-like_sf"/>
</dbReference>
<dbReference type="SUPFAM" id="SSF52833">
    <property type="entry name" value="Thioredoxin-like"/>
    <property type="match status" value="3"/>
</dbReference>
<feature type="domain" description="Thioredoxin" evidence="8">
    <location>
        <begin position="240"/>
        <end position="469"/>
    </location>
</feature>
<feature type="chain" id="PRO_5035432240" evidence="7">
    <location>
        <begin position="20"/>
        <end position="721"/>
    </location>
</feature>
<gene>
    <name evidence="9" type="ORF">B0T11DRAFT_234554</name>
</gene>
<comment type="subcellular location">
    <subcellularLocation>
        <location evidence="1">Membrane</location>
        <topology evidence="1">Single-pass membrane protein</topology>
    </subcellularLocation>
</comment>
<feature type="transmembrane region" description="Helical" evidence="6">
    <location>
        <begin position="663"/>
        <end position="680"/>
    </location>
</feature>
<organism evidence="9 10">
    <name type="scientific">Plectosphaerella cucumerina</name>
    <dbReference type="NCBI Taxonomy" id="40658"/>
    <lineage>
        <taxon>Eukaryota</taxon>
        <taxon>Fungi</taxon>
        <taxon>Dikarya</taxon>
        <taxon>Ascomycota</taxon>
        <taxon>Pezizomycotina</taxon>
        <taxon>Sordariomycetes</taxon>
        <taxon>Hypocreomycetidae</taxon>
        <taxon>Glomerellales</taxon>
        <taxon>Plectosphaerellaceae</taxon>
        <taxon>Plectosphaerella</taxon>
    </lineage>
</organism>
<proteinExistence type="predicted"/>
<dbReference type="Gene3D" id="3.40.30.10">
    <property type="entry name" value="Glutaredoxin"/>
    <property type="match status" value="2"/>
</dbReference>
<feature type="signal peptide" evidence="7">
    <location>
        <begin position="1"/>
        <end position="19"/>
    </location>
</feature>
<evidence type="ECO:0000256" key="7">
    <source>
        <dbReference type="SAM" id="SignalP"/>
    </source>
</evidence>
<dbReference type="GO" id="GO:0016020">
    <property type="term" value="C:membrane"/>
    <property type="evidence" value="ECO:0007669"/>
    <property type="project" value="UniProtKB-SubCell"/>
</dbReference>
<dbReference type="PANTHER" id="PTHR46426:SF1">
    <property type="entry name" value="PROTEIN DISULFIDE-ISOMERASE TMX3"/>
    <property type="match status" value="1"/>
</dbReference>
<dbReference type="InterPro" id="IPR013766">
    <property type="entry name" value="Thioredoxin_domain"/>
</dbReference>
<dbReference type="GO" id="GO:0005783">
    <property type="term" value="C:endoplasmic reticulum"/>
    <property type="evidence" value="ECO:0007669"/>
    <property type="project" value="TreeGrafter"/>
</dbReference>
<protein>
    <submittedName>
        <fullName evidence="9">Thioredoxin-like protein</fullName>
    </submittedName>
</protein>
<evidence type="ECO:0000256" key="3">
    <source>
        <dbReference type="ARBA" id="ARBA00022989"/>
    </source>
</evidence>
<keyword evidence="4 6" id="KW-0472">Membrane</keyword>
<reference evidence="9" key="1">
    <citation type="journal article" date="2021" name="Nat. Commun.">
        <title>Genetic determinants of endophytism in the Arabidopsis root mycobiome.</title>
        <authorList>
            <person name="Mesny F."/>
            <person name="Miyauchi S."/>
            <person name="Thiergart T."/>
            <person name="Pickel B."/>
            <person name="Atanasova L."/>
            <person name="Karlsson M."/>
            <person name="Huettel B."/>
            <person name="Barry K.W."/>
            <person name="Haridas S."/>
            <person name="Chen C."/>
            <person name="Bauer D."/>
            <person name="Andreopoulos W."/>
            <person name="Pangilinan J."/>
            <person name="LaButti K."/>
            <person name="Riley R."/>
            <person name="Lipzen A."/>
            <person name="Clum A."/>
            <person name="Drula E."/>
            <person name="Henrissat B."/>
            <person name="Kohler A."/>
            <person name="Grigoriev I.V."/>
            <person name="Martin F.M."/>
            <person name="Hacquard S."/>
        </authorList>
    </citation>
    <scope>NUCLEOTIDE SEQUENCE</scope>
    <source>
        <strain evidence="9">MPI-CAGE-AT-0016</strain>
    </source>
</reference>
<name>A0A8K0TRG3_9PEZI</name>
<evidence type="ECO:0000256" key="6">
    <source>
        <dbReference type="SAM" id="Phobius"/>
    </source>
</evidence>
<feature type="compositionally biased region" description="Basic and acidic residues" evidence="5">
    <location>
        <begin position="164"/>
        <end position="178"/>
    </location>
</feature>
<evidence type="ECO:0000256" key="1">
    <source>
        <dbReference type="ARBA" id="ARBA00004167"/>
    </source>
</evidence>
<sequence length="721" mass="80899">MRFFSLLALGATALAASQGRKGKADADGNTTFNGVKVPPLLEITPDNFEKEVHATKHVIIKHYSPYCPHCIDFAPTYQTLYEYYHTSKAVGSDTPFTELYDFRFAIINCVAYFDLCSSLKVASYPSTIIYKDGTAVETIKGVKSLDVLTEAIEPFLEAAKPGTRPKELNLPEPGDQHTPDFNAAAAITSDTKLAEDKAKGGAKAQDPLKGTGAKDDVKDDVKKEATKTEDVKKETETPTKSEPEKIPEPTETFNPDGVSIALNQETFNSLITTTQKPWLVKFYAPWCHHCQAMAPTWTQLGKEMQGKLNIGEVNCEVEKRLCKDAGVGSFPTIYFLKGGERVEYEGLRGLGDFVQFATSAAEAAKPIRDVDAASLQALEQKEDVIFVYFYDHATTSEDFMALERLPLSLVGRATIVKTKDAKVAERFKITTFPRLLVDRQGRPTYYNPLTPREIRDVPALLEWMKTVWLPIVPELTIANSREIMNNKIVVLGIVDRENKDAFASAKHELNSAANEWMDKQILAYQQERQKLRDAKQLRIDEAKDRDDERAEEKAKEIRVEVKMRGKEVAFAWVDGVFWQRWIKTTYGIDVKNGGERVIINDESRRRYWDTTESGNNILLSRTSILETLSKVSIPSPEIAAKSTLSSFERFFFNIRMAFVDHPFTTMGFIVCAVIGGIQWLRVRTRKTRGGHFARMDDSWSTKELMKEGLLGGGMSGNGKVD</sequence>
<dbReference type="Proteomes" id="UP000813385">
    <property type="component" value="Unassembled WGS sequence"/>
</dbReference>
<dbReference type="Pfam" id="PF00085">
    <property type="entry name" value="Thioredoxin"/>
    <property type="match status" value="2"/>
</dbReference>
<dbReference type="PROSITE" id="PS51352">
    <property type="entry name" value="THIOREDOXIN_2"/>
    <property type="match status" value="2"/>
</dbReference>